<dbReference type="Proteomes" id="UP000233556">
    <property type="component" value="Unassembled WGS sequence"/>
</dbReference>
<keyword evidence="2" id="KW-0695">RNA-directed DNA polymerase</keyword>
<dbReference type="OrthoDB" id="3230070at2759"/>
<feature type="compositionally biased region" description="Polar residues" evidence="1">
    <location>
        <begin position="44"/>
        <end position="53"/>
    </location>
</feature>
<evidence type="ECO:0000313" key="2">
    <source>
        <dbReference type="EMBL" id="PKU36687.1"/>
    </source>
</evidence>
<evidence type="ECO:0000256" key="1">
    <source>
        <dbReference type="SAM" id="MobiDB-lite"/>
    </source>
</evidence>
<reference evidence="3" key="1">
    <citation type="submission" date="2017-11" db="EMBL/GenBank/DDBJ databases">
        <authorList>
            <person name="Lima N.C."/>
            <person name="Parody-Merino A.M."/>
            <person name="Battley P.F."/>
            <person name="Fidler A.E."/>
            <person name="Prosdocimi F."/>
        </authorList>
    </citation>
    <scope>NUCLEOTIDE SEQUENCE [LARGE SCALE GENOMIC DNA]</scope>
</reference>
<protein>
    <submittedName>
        <fullName evidence="2">Rna-directed dna polymerase from mobile element jockey-like</fullName>
    </submittedName>
</protein>
<dbReference type="AlphaFoldDB" id="A0A2I0TSC6"/>
<gene>
    <name evidence="2" type="ORF">llap_13008</name>
</gene>
<organism evidence="2 3">
    <name type="scientific">Limosa lapponica baueri</name>
    <dbReference type="NCBI Taxonomy" id="1758121"/>
    <lineage>
        <taxon>Eukaryota</taxon>
        <taxon>Metazoa</taxon>
        <taxon>Chordata</taxon>
        <taxon>Craniata</taxon>
        <taxon>Vertebrata</taxon>
        <taxon>Euteleostomi</taxon>
        <taxon>Archelosauria</taxon>
        <taxon>Archosauria</taxon>
        <taxon>Dinosauria</taxon>
        <taxon>Saurischia</taxon>
        <taxon>Theropoda</taxon>
        <taxon>Coelurosauria</taxon>
        <taxon>Aves</taxon>
        <taxon>Neognathae</taxon>
        <taxon>Neoaves</taxon>
        <taxon>Charadriiformes</taxon>
        <taxon>Scolopacidae</taxon>
        <taxon>Limosa</taxon>
    </lineage>
</organism>
<dbReference type="GO" id="GO:0003964">
    <property type="term" value="F:RNA-directed DNA polymerase activity"/>
    <property type="evidence" value="ECO:0007669"/>
    <property type="project" value="UniProtKB-KW"/>
</dbReference>
<name>A0A2I0TSC6_LIMLA</name>
<keyword evidence="2" id="KW-0808">Transferase</keyword>
<feature type="region of interest" description="Disordered" evidence="1">
    <location>
        <begin position="42"/>
        <end position="80"/>
    </location>
</feature>
<keyword evidence="2" id="KW-0548">Nucleotidyltransferase</keyword>
<evidence type="ECO:0000313" key="3">
    <source>
        <dbReference type="Proteomes" id="UP000233556"/>
    </source>
</evidence>
<reference evidence="3" key="2">
    <citation type="submission" date="2017-12" db="EMBL/GenBank/DDBJ databases">
        <title>Genome sequence of the Bar-tailed Godwit (Limosa lapponica baueri).</title>
        <authorList>
            <person name="Lima N.C.B."/>
            <person name="Parody-Merino A.M."/>
            <person name="Battley P.F."/>
            <person name="Fidler A.E."/>
            <person name="Prosdocimi F."/>
        </authorList>
    </citation>
    <scope>NUCLEOTIDE SEQUENCE [LARGE SCALE GENOMIC DNA]</scope>
</reference>
<keyword evidence="3" id="KW-1185">Reference proteome</keyword>
<sequence>MDSASNSLAKSCWIKQAIFSSHTLSADWHPSTLEVQDILGRASQPPTSAQASPGASRVPPPEGTTPEAVHPQESPFHGKNNLAKMQSQSLIPEYLDQFNIFIGDMDRGIEGILRKFAGDTKLCGMVDTLEGRDAIQRDLDKPERPVQTS</sequence>
<dbReference type="EMBL" id="KZ507514">
    <property type="protein sequence ID" value="PKU36687.1"/>
    <property type="molecule type" value="Genomic_DNA"/>
</dbReference>
<proteinExistence type="predicted"/>
<accession>A0A2I0TSC6</accession>